<feature type="domain" description="PKD-like" evidence="3">
    <location>
        <begin position="224"/>
        <end position="292"/>
    </location>
</feature>
<dbReference type="Gene3D" id="2.40.10.500">
    <property type="match status" value="1"/>
</dbReference>
<feature type="repeat" description="NHL" evidence="2">
    <location>
        <begin position="1523"/>
        <end position="1545"/>
    </location>
</feature>
<proteinExistence type="predicted"/>
<dbReference type="InterPro" id="IPR000033">
    <property type="entry name" value="LDLR_classB_rpt"/>
</dbReference>
<dbReference type="PANTHER" id="PTHR46388:SF2">
    <property type="entry name" value="NHL REPEAT-CONTAINING PROTEIN 2"/>
    <property type="match status" value="1"/>
</dbReference>
<dbReference type="SMART" id="SM00135">
    <property type="entry name" value="LY"/>
    <property type="match status" value="7"/>
</dbReference>
<organism evidence="4 5">
    <name type="scientific">Mesoterricola silvestris</name>
    <dbReference type="NCBI Taxonomy" id="2927979"/>
    <lineage>
        <taxon>Bacteria</taxon>
        <taxon>Pseudomonadati</taxon>
        <taxon>Acidobacteriota</taxon>
        <taxon>Holophagae</taxon>
        <taxon>Holophagales</taxon>
        <taxon>Holophagaceae</taxon>
        <taxon>Mesoterricola</taxon>
    </lineage>
</organism>
<dbReference type="Gene3D" id="2.60.40.10">
    <property type="entry name" value="Immunoglobulins"/>
    <property type="match status" value="1"/>
</dbReference>
<keyword evidence="1" id="KW-0677">Repeat</keyword>
<dbReference type="PANTHER" id="PTHR46388">
    <property type="entry name" value="NHL REPEAT-CONTAINING PROTEIN 2"/>
    <property type="match status" value="1"/>
</dbReference>
<sequence length="1720" mass="166736">MGAAVLDRPPHQGLVPRVLFPFAAALALAFMPSCSGGGGGGSTPAPAPTTPVVTAPAYVTSGATNLTASTPAQTNCTFTWTITNGTLTAGATSTSVTFTAGTSGAVTLSCVATNADKVASAAGTATSTIVAAPVLPVITTPANVSPNATGLTATVPAQTGCTYAWTIANGTITAGGTTASVTFTAGASGTTDLGCVVTNAAGTASAKGTASSTIITTTLVQPVVTAPTAATAGTAGLTASVPAQTGAIFAWTITGGTLTAGADTNTVTFTAGDVGSLQLSCVASNLAGATTAPGTATVAVLAAPTTPTITVASKVTAGATGLTASVPAQTGSTYAWTLTGGTITAGGTTNAITFTAGASGTVGLSCVVTNGAGTPSTAGTASSTIYAAPATPTITVASKVTAGATGLTASVPAQTGSTYAWTLTGGTVTAGAGTNAITFTAGASGTVGLSCVVTNGAGTPSAAGTASSTIYPAPVTPAITVVSKVTAGAAGLTATATAQAGSTYAWTLTGGTVTFGAGTDTITFTAGASGTVGLSCVVTNGAGLAGTAGTASSTIYPAPVTPSITVASKVTALTAGLTATATPQAGSSYAWILTGGTVTAGAGTDTITFTAGASGTVDLSCVVTNGAGLAGTAGTASSTIYPAPVTPSITVASKVTALTAGLTATATPQAGSTYAWILTGGTVTAGSGTDTITFTAGATGTVDLSCVVTNGAGLAGTAGTASSTIYAAPSTPSIVVANYVTASSTGNTASVTPQADSTYAWTITGGTFTAGETTASATFTANASGTVGLSCVVTNGAGSPSTPGTGSSTIVAAASTPTIGVASYVTTLSTGNVASITPQANSTYAWTITGGTFTAGQTTASATFTADASGTVHLTCTVSNQAGTAATPGAADSTIVPLATTPTITVASTVTDYVTQNKVGGYTASVPDQGNNSTYAWSITGGSFTAGQTTVAPTFTPSTVGTVTLTCTVSNAAGLAATAATKDITCVAAPAVTSFTPGAAIIGTNAATTLNAVFTGSSAKVNGGALADAAITSGTPLATGNLASTTSFTLTVSNQAGDTTPATVKVLVGSLNAYSGIPSGQGNTDGSYPDARFWEPNGMVFDGSGNIYVSDYDNNTIRMITSGGVVSTPYGTAGKHGNDDLVGTAATFFGPSGLAFDGTFLYVADTWNQTIRKINTTNGQVSTLAGTPGVPGNDATHFHFSQANVPVGLALDGTTLYVADHLNNAIRVVDKNTGAMTTLAVNGAAFNWVTGLAVDTVYRILYVTDKGSNSVIGLDLTGSPALATTLSSDFINPVGLALSADAATLYVTDYETSVVKSVDSFYGAVPGQTTIIAGALNAVGSTDNSTGTSARFQYPTALLLDAANLLYVADFANNTIRTVAFGGTRAVNTIQGVAGGAAHRNRSILAETALYNSPRGIAVDYTHNLAFVAETSGNYIRAIDLSTGLTGDVAQVPGASPNGIAVQVSGAGGTIYFTETATHLVKSVTYTGGDVTNPASFGTPVILAGISGTPGATDGTTGITSTFNGPTGIAVDATGNVYVADQGNHLIRRISSATDNPVSTIGGQLGVGSFVNGAAGISTFNNPTGLALSGNNLFVADQSNNAIRLISLDTNTASTFAGQATPGSADGTGTGASFLNPNALAVDGAGNVYVADTYNNTIRRITPAGEVTTIIGIPGTMKNILANATTPLAASLAFPVGIAVPADLGTMYIVVPDAVLKVAF</sequence>
<feature type="domain" description="PKD-like" evidence="3">
    <location>
        <begin position="305"/>
        <end position="378"/>
    </location>
</feature>
<feature type="domain" description="PKD-like" evidence="3">
    <location>
        <begin position="391"/>
        <end position="463"/>
    </location>
</feature>
<evidence type="ECO:0000259" key="3">
    <source>
        <dbReference type="Pfam" id="PF19408"/>
    </source>
</evidence>
<dbReference type="Pfam" id="PF01436">
    <property type="entry name" value="NHL"/>
    <property type="match status" value="2"/>
</dbReference>
<feature type="domain" description="PKD-like" evidence="3">
    <location>
        <begin position="137"/>
        <end position="207"/>
    </location>
</feature>
<dbReference type="SUPFAM" id="SSF51120">
    <property type="entry name" value="beta-Roll"/>
    <property type="match status" value="1"/>
</dbReference>
<evidence type="ECO:0000313" key="4">
    <source>
        <dbReference type="EMBL" id="BDU71767.1"/>
    </source>
</evidence>
<protein>
    <recommendedName>
        <fullName evidence="3">PKD-like domain-containing protein</fullName>
    </recommendedName>
</protein>
<dbReference type="InterPro" id="IPR001258">
    <property type="entry name" value="NHL_repeat"/>
</dbReference>
<dbReference type="InterPro" id="IPR045829">
    <property type="entry name" value="PKD_6"/>
</dbReference>
<dbReference type="RefSeq" id="WP_316414670.1">
    <property type="nucleotide sequence ID" value="NZ_AP027080.1"/>
</dbReference>
<dbReference type="Proteomes" id="UP001238179">
    <property type="component" value="Chromosome"/>
</dbReference>
<evidence type="ECO:0000256" key="1">
    <source>
        <dbReference type="ARBA" id="ARBA00022737"/>
    </source>
</evidence>
<dbReference type="Pfam" id="PF19408">
    <property type="entry name" value="PKD_6"/>
    <property type="match status" value="4"/>
</dbReference>
<dbReference type="PROSITE" id="PS51125">
    <property type="entry name" value="NHL"/>
    <property type="match status" value="1"/>
</dbReference>
<gene>
    <name evidence="4" type="ORF">METEAL_09410</name>
</gene>
<dbReference type="KEGG" id="msil:METEAL_09410"/>
<dbReference type="EMBL" id="AP027080">
    <property type="protein sequence ID" value="BDU71767.1"/>
    <property type="molecule type" value="Genomic_DNA"/>
</dbReference>
<dbReference type="InterPro" id="IPR011042">
    <property type="entry name" value="6-blade_b-propeller_TolB-like"/>
</dbReference>
<accession>A0AA48K8Y4</accession>
<dbReference type="Gene3D" id="2.120.10.30">
    <property type="entry name" value="TolB, C-terminal domain"/>
    <property type="match status" value="4"/>
</dbReference>
<dbReference type="InterPro" id="IPR013783">
    <property type="entry name" value="Ig-like_fold"/>
</dbReference>
<name>A0AA48K8Y4_9BACT</name>
<dbReference type="SUPFAM" id="SSF75011">
    <property type="entry name" value="3-carboxy-cis,cis-mucoante lactonizing enzyme"/>
    <property type="match status" value="1"/>
</dbReference>
<dbReference type="SUPFAM" id="SSF101898">
    <property type="entry name" value="NHL repeat"/>
    <property type="match status" value="1"/>
</dbReference>
<evidence type="ECO:0000256" key="2">
    <source>
        <dbReference type="PROSITE-ProRule" id="PRU00504"/>
    </source>
</evidence>
<dbReference type="InterPro" id="IPR011049">
    <property type="entry name" value="Serralysin-like_metalloprot_C"/>
</dbReference>
<evidence type="ECO:0000313" key="5">
    <source>
        <dbReference type="Proteomes" id="UP001238179"/>
    </source>
</evidence>
<keyword evidence="5" id="KW-1185">Reference proteome</keyword>
<reference evidence="5" key="1">
    <citation type="journal article" date="2023" name="Int. J. Syst. Evol. Microbiol.">
        <title>Mesoterricola silvestris gen. nov., sp. nov., Mesoterricola sediminis sp. nov., Geothrix oryzae sp. nov., Geothrix edaphica sp. nov., Geothrix rubra sp. nov., and Geothrix limicola sp. nov., six novel members of Acidobacteriota isolated from soils.</title>
        <authorList>
            <person name="Itoh H."/>
            <person name="Sugisawa Y."/>
            <person name="Mise K."/>
            <person name="Xu Z."/>
            <person name="Kuniyasu M."/>
            <person name="Ushijima N."/>
            <person name="Kawano K."/>
            <person name="Kobayashi E."/>
            <person name="Shiratori Y."/>
            <person name="Masuda Y."/>
            <person name="Senoo K."/>
        </authorList>
    </citation>
    <scope>NUCLEOTIDE SEQUENCE [LARGE SCALE GENOMIC DNA]</scope>
    <source>
        <strain evidence="5">W79</strain>
    </source>
</reference>